<dbReference type="RefSeq" id="WP_154527698.1">
    <property type="nucleotide sequence ID" value="NZ_JAXDZJ010000039.1"/>
</dbReference>
<sequence length="365" mass="39894">MSVSLTLNDINKVFMKDGEKFHAVQNVDLSVTTGEFLTFLGPSGCGKTTTLRMVAGFEMPTSGRILMGDADITTMPANERNIGFVFQNYALFPHMKIFENVAYGLKVRGLGRAEIAQKVREGLALVGLEKAEDRYPNQLSGGEQQRVALARVLVLRPKLLLMDEPLSNLDAKLRIHMRAEIRRIQQELGLTCLYVTHDQKEALTMSDRIMVMNHGRIEQVGTPMDIYADPASPFVADFIGQANLIPGVLAAAEGDMGVFEVAGCKVRARLGKQNPPQVGKDALLIVRPENLSLDGQENSLPIRVLRCLFEGDRLDYHAELAIGDPRSVLSLSVPFLPGTQIRAGGASAQASFDPRGAVIIATPRQ</sequence>
<dbReference type="InterPro" id="IPR013611">
    <property type="entry name" value="Transp-assoc_OB_typ2"/>
</dbReference>
<dbReference type="Pfam" id="PF08402">
    <property type="entry name" value="TOBE_2"/>
    <property type="match status" value="1"/>
</dbReference>
<dbReference type="Pfam" id="PF00005">
    <property type="entry name" value="ABC_tran"/>
    <property type="match status" value="1"/>
</dbReference>
<dbReference type="GO" id="GO:0005524">
    <property type="term" value="F:ATP binding"/>
    <property type="evidence" value="ECO:0007669"/>
    <property type="project" value="UniProtKB-KW"/>
</dbReference>
<dbReference type="PROSITE" id="PS00211">
    <property type="entry name" value="ABC_TRANSPORTER_1"/>
    <property type="match status" value="1"/>
</dbReference>
<dbReference type="PANTHER" id="PTHR42781:SF4">
    <property type="entry name" value="SPERMIDINE_PUTRESCINE IMPORT ATP-BINDING PROTEIN POTA"/>
    <property type="match status" value="1"/>
</dbReference>
<dbReference type="SMART" id="SM00382">
    <property type="entry name" value="AAA"/>
    <property type="match status" value="1"/>
</dbReference>
<reference evidence="5 6" key="1">
    <citation type="submission" date="2019-08" db="EMBL/GenBank/DDBJ databases">
        <title>In-depth cultivation of the pig gut microbiome towards novel bacterial diversity and tailored functional studies.</title>
        <authorList>
            <person name="Wylensek D."/>
            <person name="Hitch T.C.A."/>
            <person name="Clavel T."/>
        </authorList>
    </citation>
    <scope>NUCLEOTIDE SEQUENCE [LARGE SCALE GENOMIC DNA]</scope>
    <source>
        <strain evidence="5 6">SM-530-WT-4B</strain>
    </source>
</reference>
<evidence type="ECO:0000256" key="1">
    <source>
        <dbReference type="ARBA" id="ARBA00022448"/>
    </source>
</evidence>
<dbReference type="EMBL" id="VUNH01000001">
    <property type="protein sequence ID" value="MST54558.1"/>
    <property type="molecule type" value="Genomic_DNA"/>
</dbReference>
<feature type="domain" description="ABC transporter" evidence="4">
    <location>
        <begin position="5"/>
        <end position="239"/>
    </location>
</feature>
<dbReference type="InterPro" id="IPR003593">
    <property type="entry name" value="AAA+_ATPase"/>
</dbReference>
<dbReference type="PANTHER" id="PTHR42781">
    <property type="entry name" value="SPERMIDINE/PUTRESCINE IMPORT ATP-BINDING PROTEIN POTA"/>
    <property type="match status" value="1"/>
</dbReference>
<keyword evidence="1" id="KW-0813">Transport</keyword>
<dbReference type="FunFam" id="3.40.50.300:FF:000042">
    <property type="entry name" value="Maltose/maltodextrin ABC transporter, ATP-binding protein"/>
    <property type="match status" value="1"/>
</dbReference>
<proteinExistence type="predicted"/>
<dbReference type="PROSITE" id="PS50893">
    <property type="entry name" value="ABC_TRANSPORTER_2"/>
    <property type="match status" value="1"/>
</dbReference>
<dbReference type="Gene3D" id="3.40.50.300">
    <property type="entry name" value="P-loop containing nucleotide triphosphate hydrolases"/>
    <property type="match status" value="1"/>
</dbReference>
<gene>
    <name evidence="5" type="ORF">FYJ74_00600</name>
</gene>
<dbReference type="InterPro" id="IPR017871">
    <property type="entry name" value="ABC_transporter-like_CS"/>
</dbReference>
<keyword evidence="2" id="KW-0547">Nucleotide-binding</keyword>
<organism evidence="5 6">
    <name type="scientific">Pyramidobacter porci</name>
    <dbReference type="NCBI Taxonomy" id="2605789"/>
    <lineage>
        <taxon>Bacteria</taxon>
        <taxon>Thermotogati</taxon>
        <taxon>Synergistota</taxon>
        <taxon>Synergistia</taxon>
        <taxon>Synergistales</taxon>
        <taxon>Dethiosulfovibrionaceae</taxon>
        <taxon>Pyramidobacter</taxon>
    </lineage>
</organism>
<accession>A0A6L5Y977</accession>
<dbReference type="AlphaFoldDB" id="A0A6L5Y977"/>
<dbReference type="GO" id="GO:0140359">
    <property type="term" value="F:ABC-type transporter activity"/>
    <property type="evidence" value="ECO:0007669"/>
    <property type="project" value="UniProtKB-ARBA"/>
</dbReference>
<dbReference type="Proteomes" id="UP000473699">
    <property type="component" value="Unassembled WGS sequence"/>
</dbReference>
<dbReference type="SUPFAM" id="SSF52540">
    <property type="entry name" value="P-loop containing nucleoside triphosphate hydrolases"/>
    <property type="match status" value="1"/>
</dbReference>
<dbReference type="InterPro" id="IPR027417">
    <property type="entry name" value="P-loop_NTPase"/>
</dbReference>
<comment type="caution">
    <text evidence="5">The sequence shown here is derived from an EMBL/GenBank/DDBJ whole genome shotgun (WGS) entry which is preliminary data.</text>
</comment>
<dbReference type="SUPFAM" id="SSF50331">
    <property type="entry name" value="MOP-like"/>
    <property type="match status" value="1"/>
</dbReference>
<dbReference type="InterPro" id="IPR003439">
    <property type="entry name" value="ABC_transporter-like_ATP-bd"/>
</dbReference>
<evidence type="ECO:0000313" key="5">
    <source>
        <dbReference type="EMBL" id="MST54558.1"/>
    </source>
</evidence>
<keyword evidence="6" id="KW-1185">Reference proteome</keyword>
<evidence type="ECO:0000313" key="6">
    <source>
        <dbReference type="Proteomes" id="UP000473699"/>
    </source>
</evidence>
<evidence type="ECO:0000256" key="3">
    <source>
        <dbReference type="ARBA" id="ARBA00022840"/>
    </source>
</evidence>
<keyword evidence="3 5" id="KW-0067">ATP-binding</keyword>
<dbReference type="GO" id="GO:0016887">
    <property type="term" value="F:ATP hydrolysis activity"/>
    <property type="evidence" value="ECO:0007669"/>
    <property type="project" value="InterPro"/>
</dbReference>
<dbReference type="Gene3D" id="2.40.50.100">
    <property type="match status" value="1"/>
</dbReference>
<dbReference type="GO" id="GO:0043190">
    <property type="term" value="C:ATP-binding cassette (ABC) transporter complex"/>
    <property type="evidence" value="ECO:0007669"/>
    <property type="project" value="InterPro"/>
</dbReference>
<dbReference type="InterPro" id="IPR008995">
    <property type="entry name" value="Mo/tungstate-bd_C_term_dom"/>
</dbReference>
<evidence type="ECO:0000259" key="4">
    <source>
        <dbReference type="PROSITE" id="PS50893"/>
    </source>
</evidence>
<evidence type="ECO:0000256" key="2">
    <source>
        <dbReference type="ARBA" id="ARBA00022741"/>
    </source>
</evidence>
<protein>
    <submittedName>
        <fullName evidence="5">ABC transporter ATP-binding protein</fullName>
    </submittedName>
</protein>
<dbReference type="InterPro" id="IPR050093">
    <property type="entry name" value="ABC_SmlMolc_Importer"/>
</dbReference>
<name>A0A6L5Y977_9BACT</name>